<evidence type="ECO:0000313" key="5">
    <source>
        <dbReference type="Proteomes" id="UP000294980"/>
    </source>
</evidence>
<dbReference type="SMART" id="SM00829">
    <property type="entry name" value="PKS_ER"/>
    <property type="match status" value="1"/>
</dbReference>
<evidence type="ECO:0000256" key="2">
    <source>
        <dbReference type="ARBA" id="ARBA00023002"/>
    </source>
</evidence>
<comment type="caution">
    <text evidence="4">The sequence shown here is derived from an EMBL/GenBank/DDBJ whole genome shotgun (WGS) entry which is preliminary data.</text>
</comment>
<dbReference type="InterPro" id="IPR036291">
    <property type="entry name" value="NAD(P)-bd_dom_sf"/>
</dbReference>
<dbReference type="Pfam" id="PF13602">
    <property type="entry name" value="ADH_zinc_N_2"/>
    <property type="match status" value="1"/>
</dbReference>
<keyword evidence="1" id="KW-0521">NADP</keyword>
<dbReference type="Gene3D" id="3.40.50.720">
    <property type="entry name" value="NAD(P)-binding Rossmann-like Domain"/>
    <property type="match status" value="1"/>
</dbReference>
<dbReference type="SUPFAM" id="SSF50129">
    <property type="entry name" value="GroES-like"/>
    <property type="match status" value="1"/>
</dbReference>
<dbReference type="RefSeq" id="WP_117318173.1">
    <property type="nucleotide sequence ID" value="NZ_QQSW01000011.1"/>
</dbReference>
<dbReference type="SUPFAM" id="SSF51735">
    <property type="entry name" value="NAD(P)-binding Rossmann-fold domains"/>
    <property type="match status" value="1"/>
</dbReference>
<dbReference type="NCBIfam" id="TIGR02824">
    <property type="entry name" value="quinone_pig3"/>
    <property type="match status" value="1"/>
</dbReference>
<reference evidence="4 5" key="1">
    <citation type="submission" date="2019-03" db="EMBL/GenBank/DDBJ databases">
        <title>Genomic Encyclopedia of Type Strains, Phase IV (KMG-IV): sequencing the most valuable type-strain genomes for metagenomic binning, comparative biology and taxonomic classification.</title>
        <authorList>
            <person name="Goeker M."/>
        </authorList>
    </citation>
    <scope>NUCLEOTIDE SEQUENCE [LARGE SCALE GENOMIC DNA]</scope>
    <source>
        <strain evidence="4 5">DSM 23344</strain>
    </source>
</reference>
<dbReference type="CDD" id="cd05276">
    <property type="entry name" value="p53_inducible_oxidoreductase"/>
    <property type="match status" value="1"/>
</dbReference>
<name>A0A4R2KYP7_9GAMM</name>
<evidence type="ECO:0000259" key="3">
    <source>
        <dbReference type="SMART" id="SM00829"/>
    </source>
</evidence>
<dbReference type="GO" id="GO:0070402">
    <property type="term" value="F:NADPH binding"/>
    <property type="evidence" value="ECO:0007669"/>
    <property type="project" value="TreeGrafter"/>
</dbReference>
<gene>
    <name evidence="4" type="ORF">EV688_109132</name>
</gene>
<keyword evidence="5" id="KW-1185">Reference proteome</keyword>
<keyword evidence="2" id="KW-0560">Oxidoreductase</keyword>
<dbReference type="EMBL" id="SLWX01000009">
    <property type="protein sequence ID" value="TCO75408.1"/>
    <property type="molecule type" value="Genomic_DNA"/>
</dbReference>
<protein>
    <submittedName>
        <fullName evidence="4">Putative PIG3 family NAD(P)H quinone oxidoreductase</fullName>
    </submittedName>
</protein>
<dbReference type="Pfam" id="PF08240">
    <property type="entry name" value="ADH_N"/>
    <property type="match status" value="1"/>
</dbReference>
<dbReference type="AlphaFoldDB" id="A0A4R2KYP7"/>
<dbReference type="OrthoDB" id="9785812at2"/>
<dbReference type="InterPro" id="IPR020843">
    <property type="entry name" value="ER"/>
</dbReference>
<dbReference type="PANTHER" id="PTHR48106">
    <property type="entry name" value="QUINONE OXIDOREDUCTASE PIG3-RELATED"/>
    <property type="match status" value="1"/>
</dbReference>
<proteinExistence type="predicted"/>
<dbReference type="InterPro" id="IPR011032">
    <property type="entry name" value="GroES-like_sf"/>
</dbReference>
<dbReference type="InterPro" id="IPR013154">
    <property type="entry name" value="ADH-like_N"/>
</dbReference>
<dbReference type="PANTHER" id="PTHR48106:SF8">
    <property type="entry name" value="OS02G0805600 PROTEIN"/>
    <property type="match status" value="1"/>
</dbReference>
<organism evidence="4 5">
    <name type="scientific">Chromatocurvus halotolerans</name>
    <dbReference type="NCBI Taxonomy" id="1132028"/>
    <lineage>
        <taxon>Bacteria</taxon>
        <taxon>Pseudomonadati</taxon>
        <taxon>Pseudomonadota</taxon>
        <taxon>Gammaproteobacteria</taxon>
        <taxon>Cellvibrionales</taxon>
        <taxon>Halieaceae</taxon>
        <taxon>Chromatocurvus</taxon>
    </lineage>
</organism>
<accession>A0A4R2KYP7</accession>
<sequence>MQHQEAPPAERCVVTVDPDDQSLGLAREAMPVPAADQVLIRVDHAGLNRADLLQRKGLYPPPEDASPILGLEVAGTVVARGDQAGEWQVGDRVCALTHGGGYADYTIAPVGQCLPVPEGFSLAQAAALPEALLTIWHNLYQRCGLQSGETVLIHGGASGIGTLGIGIASALGATVLTTAGSATKCSALLDLGASHAFNYRAQDFAAEVEALGLKGAINVILDMVGGDYIQKNLDVVAAEGRIVSIAFIRGFQAEVNFAPLLLKRVTLTGSTLRAQTFAQKAVMVEELLEHVYPHLNRGAIQPVIDSVFPMAQAADAHARMENGEHMGKILLRMTAD</sequence>
<evidence type="ECO:0000313" key="4">
    <source>
        <dbReference type="EMBL" id="TCO75408.1"/>
    </source>
</evidence>
<dbReference type="Proteomes" id="UP000294980">
    <property type="component" value="Unassembled WGS sequence"/>
</dbReference>
<feature type="domain" description="Enoyl reductase (ER)" evidence="3">
    <location>
        <begin position="19"/>
        <end position="331"/>
    </location>
</feature>
<dbReference type="Gene3D" id="3.90.180.10">
    <property type="entry name" value="Medium-chain alcohol dehydrogenases, catalytic domain"/>
    <property type="match status" value="1"/>
</dbReference>
<evidence type="ECO:0000256" key="1">
    <source>
        <dbReference type="ARBA" id="ARBA00022857"/>
    </source>
</evidence>
<dbReference type="GO" id="GO:0016651">
    <property type="term" value="F:oxidoreductase activity, acting on NAD(P)H"/>
    <property type="evidence" value="ECO:0007669"/>
    <property type="project" value="TreeGrafter"/>
</dbReference>
<dbReference type="InterPro" id="IPR014189">
    <property type="entry name" value="Quinone_OxRdtase_PIG3"/>
</dbReference>